<organism evidence="1">
    <name type="scientific">Ixodes ricinus</name>
    <name type="common">Common tick</name>
    <name type="synonym">Acarus ricinus</name>
    <dbReference type="NCBI Taxonomy" id="34613"/>
    <lineage>
        <taxon>Eukaryota</taxon>
        <taxon>Metazoa</taxon>
        <taxon>Ecdysozoa</taxon>
        <taxon>Arthropoda</taxon>
        <taxon>Chelicerata</taxon>
        <taxon>Arachnida</taxon>
        <taxon>Acari</taxon>
        <taxon>Parasitiformes</taxon>
        <taxon>Ixodida</taxon>
        <taxon>Ixodoidea</taxon>
        <taxon>Ixodidae</taxon>
        <taxon>Ixodinae</taxon>
        <taxon>Ixodes</taxon>
    </lineage>
</organism>
<dbReference type="AlphaFoldDB" id="A0A147BN39"/>
<proteinExistence type="predicted"/>
<protein>
    <submittedName>
        <fullName evidence="1">Putative tick transposon</fullName>
    </submittedName>
</protein>
<accession>A0A147BN39</accession>
<reference evidence="1" key="1">
    <citation type="journal article" date="2018" name="PLoS Negl. Trop. Dis.">
        <title>Sialome diversity of ticks revealed by RNAseq of single tick salivary glands.</title>
        <authorList>
            <person name="Perner J."/>
            <person name="Kropackova S."/>
            <person name="Kopacek P."/>
            <person name="Ribeiro J.M."/>
        </authorList>
    </citation>
    <scope>NUCLEOTIDE SEQUENCE</scope>
    <source>
        <strain evidence="1">Siblings of single egg batch collected in Ceske Budejovice</strain>
        <tissue evidence="1">Salivary glands</tissue>
    </source>
</reference>
<evidence type="ECO:0000313" key="1">
    <source>
        <dbReference type="EMBL" id="JAR92208.1"/>
    </source>
</evidence>
<sequence length="151" mass="17771">MYIFTSFLKWLRVTYCNMQMTLCFFSCLTDIEHAVLDLRKNFITVMNRFRNNKISVNASKTKLVCFRSPWKKVQLFPPLFLHNSNCVSCCCNPVQYVSLVKYLGIYFDSDPSWTTRLSFVSKRLRSVSCQLYNVKVFLPFASRKMLMHSLA</sequence>
<name>A0A147BN39_IXORI</name>
<dbReference type="EMBL" id="GEGO01003196">
    <property type="protein sequence ID" value="JAR92208.1"/>
    <property type="molecule type" value="Transcribed_RNA"/>
</dbReference>